<evidence type="ECO:0000313" key="2">
    <source>
        <dbReference type="EMBL" id="CAK0784156.1"/>
    </source>
</evidence>
<keyword evidence="3" id="KW-1185">Reference proteome</keyword>
<name>A0AAV1I9W3_9CHLO</name>
<organism evidence="2 3">
    <name type="scientific">Coccomyxa viridis</name>
    <dbReference type="NCBI Taxonomy" id="1274662"/>
    <lineage>
        <taxon>Eukaryota</taxon>
        <taxon>Viridiplantae</taxon>
        <taxon>Chlorophyta</taxon>
        <taxon>core chlorophytes</taxon>
        <taxon>Trebouxiophyceae</taxon>
        <taxon>Trebouxiophyceae incertae sedis</taxon>
        <taxon>Coccomyxaceae</taxon>
        <taxon>Coccomyxa</taxon>
    </lineage>
</organism>
<dbReference type="AlphaFoldDB" id="A0AAV1I9W3"/>
<dbReference type="Gene3D" id="2.60.120.620">
    <property type="entry name" value="q2cbj1_9rhob like domain"/>
    <property type="match status" value="1"/>
</dbReference>
<dbReference type="Proteomes" id="UP001314263">
    <property type="component" value="Unassembled WGS sequence"/>
</dbReference>
<dbReference type="InterPro" id="IPR008775">
    <property type="entry name" value="Phytyl_CoA_dOase-like"/>
</dbReference>
<dbReference type="PANTHER" id="PTHR20883">
    <property type="entry name" value="PHYTANOYL-COA DIOXYGENASE DOMAIN CONTAINING 1"/>
    <property type="match status" value="1"/>
</dbReference>
<dbReference type="PANTHER" id="PTHR20883:SF46">
    <property type="entry name" value="PHYTANOYL-COA HYDROXYLASE"/>
    <property type="match status" value="1"/>
</dbReference>
<reference evidence="2 3" key="1">
    <citation type="submission" date="2023-10" db="EMBL/GenBank/DDBJ databases">
        <authorList>
            <person name="Maclean D."/>
            <person name="Macfadyen A."/>
        </authorList>
    </citation>
    <scope>NUCLEOTIDE SEQUENCE [LARGE SCALE GENOMIC DNA]</scope>
</reference>
<comment type="caution">
    <text evidence="2">The sequence shown here is derived from an EMBL/GenBank/DDBJ whole genome shotgun (WGS) entry which is preliminary data.</text>
</comment>
<evidence type="ECO:0000313" key="3">
    <source>
        <dbReference type="Proteomes" id="UP001314263"/>
    </source>
</evidence>
<proteinExistence type="predicted"/>
<gene>
    <name evidence="2" type="ORF">CVIRNUC_007359</name>
</gene>
<evidence type="ECO:0008006" key="4">
    <source>
        <dbReference type="Google" id="ProtNLM"/>
    </source>
</evidence>
<dbReference type="EMBL" id="CAUYUE010000010">
    <property type="protein sequence ID" value="CAK0784156.1"/>
    <property type="molecule type" value="Genomic_DNA"/>
</dbReference>
<sequence length="329" mass="37224">MMQLTRVPDLHSSDSYRTCCSGQIKTKLPISGHLETAGRLFSRNISRSNSTLAAVATKTGICGDQYIISEDQKQTFNERGYIHLRQVMTDEELREIIDPVYNAFLDGSIHVPGKDLCDMSGATGRTREEFTVYNVMLPRKYHPQWQGNLLERRCKAIADQLQGGDMALDYDQILAKRPATEDAIFAWHQDMAYWPPFTADTATATCWLAVSEATEENGCMRFVAGSHREAELRPHAPVRATREESHALSTVLRENDVMDHAPIRRGDITVHNERVIHGSGPNRSSSWRHAYVVAFRKAACIAEERSLGFTHSHNDETNWDVFHQHDAQK</sequence>
<accession>A0AAV1I9W3</accession>
<dbReference type="Pfam" id="PF05721">
    <property type="entry name" value="PhyH"/>
    <property type="match status" value="1"/>
</dbReference>
<dbReference type="SUPFAM" id="SSF51197">
    <property type="entry name" value="Clavaminate synthase-like"/>
    <property type="match status" value="1"/>
</dbReference>
<comment type="cofactor">
    <cofactor evidence="1">
        <name>Fe cation</name>
        <dbReference type="ChEBI" id="CHEBI:24875"/>
    </cofactor>
</comment>
<protein>
    <recommendedName>
        <fullName evidence="4">Phytanoyl-CoA dioxygenase</fullName>
    </recommendedName>
</protein>
<evidence type="ECO:0000256" key="1">
    <source>
        <dbReference type="ARBA" id="ARBA00001962"/>
    </source>
</evidence>